<feature type="domain" description="Alpha 1,4-glycosyltransferase" evidence="8">
    <location>
        <begin position="241"/>
        <end position="371"/>
    </location>
</feature>
<proteinExistence type="inferred from homology"/>
<protein>
    <submittedName>
        <fullName evidence="10 11">Lactosylceramide 4-alpha-galactosyltransferase-like</fullName>
    </submittedName>
</protein>
<dbReference type="InterPro" id="IPR007652">
    <property type="entry name" value="A1-4-GlycosylTfrase_dom"/>
</dbReference>
<dbReference type="Proteomes" id="UP000515160">
    <property type="component" value="Chromosome 2L"/>
</dbReference>
<evidence type="ECO:0000256" key="6">
    <source>
        <dbReference type="ARBA" id="ARBA00023136"/>
    </source>
</evidence>
<comment type="subcellular location">
    <subcellularLocation>
        <location evidence="1">Golgi apparatus membrane</location>
        <topology evidence="1">Single-pass type II membrane protein</topology>
    </subcellularLocation>
</comment>
<evidence type="ECO:0000256" key="3">
    <source>
        <dbReference type="ARBA" id="ARBA00022676"/>
    </source>
</evidence>
<dbReference type="GeneID" id="117564216"/>
<dbReference type="AlphaFoldDB" id="A0A6P8WLN6"/>
<keyword evidence="7" id="KW-1133">Transmembrane helix</keyword>
<evidence type="ECO:0000256" key="7">
    <source>
        <dbReference type="SAM" id="Phobius"/>
    </source>
</evidence>
<dbReference type="OrthoDB" id="409543at2759"/>
<dbReference type="GO" id="GO:0006688">
    <property type="term" value="P:glycosphingolipid biosynthetic process"/>
    <property type="evidence" value="ECO:0007669"/>
    <property type="project" value="TreeGrafter"/>
</dbReference>
<comment type="similarity">
    <text evidence="2">Belongs to the glycosyltransferase 32 family.</text>
</comment>
<keyword evidence="3" id="KW-0328">Glycosyltransferase</keyword>
<dbReference type="RefSeq" id="XP_034098795.1">
    <property type="nucleotide sequence ID" value="XM_034242904.2"/>
</dbReference>
<keyword evidence="9" id="KW-1185">Reference proteome</keyword>
<dbReference type="SUPFAM" id="SSF53448">
    <property type="entry name" value="Nucleotide-diphospho-sugar transferases"/>
    <property type="match status" value="1"/>
</dbReference>
<name>A0A6P8WLN6_DROAB</name>
<sequence length="375" mass="42756">MTLIPRVYSTRHLRVALYTLCAILTIIILIITCHKWQLDGEPNLQCFMDVEPTNLPIVAENEVESNLPKPLGDVLLTQPQPTPGRTIFFLETNCISGTKRHPLELKARQACAIESAAKHNPNFQVFVLFASPRYQQKEGEQPLIDAILSYPNVQLRQLNLMRFAVGTPIEDWLKDGKLFRSDYPIVHISDLLRLLTLYRFGGIYLDLDVVLLRSLEQVPLNFAGAESDTHVANGVLSLAPTDFGHQLAASCLREFQQHFNGADWGNNGPGVVTRMAKRICDTQSIEVMQTDPKRCMGFKVFKRSTFYEVGWVEWRHFFEPQYMEETLQRTKDSLLIHVWNKHSHQMPIKVGSETAYGKYAEQNCPKVYAAAGEYF</sequence>
<gene>
    <name evidence="10 11" type="primary">LOC117564216</name>
</gene>
<dbReference type="InterPro" id="IPR029044">
    <property type="entry name" value="Nucleotide-diphossugar_trans"/>
</dbReference>
<evidence type="ECO:0000256" key="4">
    <source>
        <dbReference type="ARBA" id="ARBA00022679"/>
    </source>
</evidence>
<reference evidence="10 11" key="1">
    <citation type="submission" date="2025-04" db="UniProtKB">
        <authorList>
            <consortium name="RefSeq"/>
        </authorList>
    </citation>
    <scope>IDENTIFICATION</scope>
    <source>
        <strain evidence="10 11">15112-1751.03</strain>
        <tissue evidence="10 11">Whole Adult</tissue>
    </source>
</reference>
<dbReference type="RefSeq" id="XP_051858206.1">
    <property type="nucleotide sequence ID" value="XM_052002246.1"/>
</dbReference>
<dbReference type="Pfam" id="PF04488">
    <property type="entry name" value="Gly_transf_sug"/>
    <property type="match status" value="1"/>
</dbReference>
<evidence type="ECO:0000313" key="10">
    <source>
        <dbReference type="RefSeq" id="XP_034098795.1"/>
    </source>
</evidence>
<evidence type="ECO:0000256" key="5">
    <source>
        <dbReference type="ARBA" id="ARBA00023034"/>
    </source>
</evidence>
<accession>A0A6P8WLN6</accession>
<keyword evidence="5" id="KW-0333">Golgi apparatus</keyword>
<evidence type="ECO:0000313" key="11">
    <source>
        <dbReference type="RefSeq" id="XP_051858206.1"/>
    </source>
</evidence>
<feature type="transmembrane region" description="Helical" evidence="7">
    <location>
        <begin position="12"/>
        <end position="31"/>
    </location>
</feature>
<evidence type="ECO:0000313" key="9">
    <source>
        <dbReference type="Proteomes" id="UP000515160"/>
    </source>
</evidence>
<dbReference type="Gene3D" id="3.90.550.20">
    <property type="match status" value="1"/>
</dbReference>
<dbReference type="GO" id="GO:0000139">
    <property type="term" value="C:Golgi membrane"/>
    <property type="evidence" value="ECO:0007669"/>
    <property type="project" value="UniProtKB-SubCell"/>
</dbReference>
<dbReference type="GO" id="GO:0035248">
    <property type="term" value="F:alpha-1,4-N-acetylgalactosaminyltransferase activity"/>
    <property type="evidence" value="ECO:0007669"/>
    <property type="project" value="TreeGrafter"/>
</dbReference>
<dbReference type="PANTHER" id="PTHR12042:SF21">
    <property type="entry name" value="ALPHA1,4-GALACTOSYLTRANSFERASE 1-RELATED"/>
    <property type="match status" value="1"/>
</dbReference>
<dbReference type="InterPro" id="IPR007577">
    <property type="entry name" value="GlycoTrfase_DXD_sugar-bd_CS"/>
</dbReference>
<evidence type="ECO:0000256" key="1">
    <source>
        <dbReference type="ARBA" id="ARBA00004323"/>
    </source>
</evidence>
<evidence type="ECO:0000259" key="8">
    <source>
        <dbReference type="Pfam" id="PF04572"/>
    </source>
</evidence>
<evidence type="ECO:0000256" key="2">
    <source>
        <dbReference type="ARBA" id="ARBA00009003"/>
    </source>
</evidence>
<dbReference type="PANTHER" id="PTHR12042">
    <property type="entry name" value="LACTOSYLCERAMIDE 4-ALPHA-GALACTOSYLTRANSFERASE ALPHA- 1,4-GALACTOSYLTRANSFERASE"/>
    <property type="match status" value="1"/>
</dbReference>
<dbReference type="Pfam" id="PF04572">
    <property type="entry name" value="Gb3_synth"/>
    <property type="match status" value="1"/>
</dbReference>
<organism evidence="9 10">
    <name type="scientific">Drosophila albomicans</name>
    <name type="common">Fruit fly</name>
    <dbReference type="NCBI Taxonomy" id="7291"/>
    <lineage>
        <taxon>Eukaryota</taxon>
        <taxon>Metazoa</taxon>
        <taxon>Ecdysozoa</taxon>
        <taxon>Arthropoda</taxon>
        <taxon>Hexapoda</taxon>
        <taxon>Insecta</taxon>
        <taxon>Pterygota</taxon>
        <taxon>Neoptera</taxon>
        <taxon>Endopterygota</taxon>
        <taxon>Diptera</taxon>
        <taxon>Brachycera</taxon>
        <taxon>Muscomorpha</taxon>
        <taxon>Ephydroidea</taxon>
        <taxon>Drosophilidae</taxon>
        <taxon>Drosophila</taxon>
    </lineage>
</organism>
<keyword evidence="6 7" id="KW-0472">Membrane</keyword>
<keyword evidence="4" id="KW-0808">Transferase</keyword>
<keyword evidence="7" id="KW-0812">Transmembrane</keyword>
<dbReference type="InterPro" id="IPR051981">
    <property type="entry name" value="Glycosyltransf_32"/>
</dbReference>